<dbReference type="AlphaFoldDB" id="A0A2G1XQ42"/>
<dbReference type="Proteomes" id="UP000222531">
    <property type="component" value="Unassembled WGS sequence"/>
</dbReference>
<keyword evidence="2" id="KW-1185">Reference proteome</keyword>
<reference evidence="1 2" key="1">
    <citation type="journal article" date="2017" name="Biochemistry">
        <title>Identification of the Biosynthetic Pathway for the Antibiotic Bicyclomycin.</title>
        <authorList>
            <person name="Patteson J."/>
            <person name="Cai W."/>
            <person name="Johnson R.A."/>
            <person name="Santa Maria K."/>
            <person name="Li B."/>
        </authorList>
    </citation>
    <scope>NUCLEOTIDE SEQUENCE [LARGE SCALE GENOMIC DNA]</scope>
    <source>
        <strain evidence="1 2">ATCC 21532</strain>
    </source>
</reference>
<dbReference type="EMBL" id="NHZO01000037">
    <property type="protein sequence ID" value="PHQ53330.1"/>
    <property type="molecule type" value="Genomic_DNA"/>
</dbReference>
<sequence length="113" mass="11924">MTDSPAARGARAAARRLAAAHGPRLEADVEAALHARGPAQYADPASLGSLIVSAAALAWTVYQDLRARTERPARAVVTRRVRLELPADGRTSGDERDGIIAVVVDEVVTDAEE</sequence>
<gene>
    <name evidence="1" type="ORF">BLA24_02175</name>
</gene>
<protein>
    <submittedName>
        <fullName evidence="1">Uncharacterized protein</fullName>
    </submittedName>
</protein>
<accession>A0A2G1XQ42</accession>
<name>A0A2G1XQ42_STRCJ</name>
<comment type="caution">
    <text evidence="1">The sequence shown here is derived from an EMBL/GenBank/DDBJ whole genome shotgun (WGS) entry which is preliminary data.</text>
</comment>
<evidence type="ECO:0000313" key="2">
    <source>
        <dbReference type="Proteomes" id="UP000222531"/>
    </source>
</evidence>
<evidence type="ECO:0000313" key="1">
    <source>
        <dbReference type="EMBL" id="PHQ53330.1"/>
    </source>
</evidence>
<proteinExistence type="predicted"/>
<dbReference type="OrthoDB" id="3383684at2"/>
<organism evidence="1 2">
    <name type="scientific">Streptomyces cinnamoneus</name>
    <name type="common">Streptoverticillium cinnamoneum</name>
    <dbReference type="NCBI Taxonomy" id="53446"/>
    <lineage>
        <taxon>Bacteria</taxon>
        <taxon>Bacillati</taxon>
        <taxon>Actinomycetota</taxon>
        <taxon>Actinomycetes</taxon>
        <taxon>Kitasatosporales</taxon>
        <taxon>Streptomycetaceae</taxon>
        <taxon>Streptomyces</taxon>
        <taxon>Streptomyces cinnamoneus group</taxon>
    </lineage>
</organism>